<dbReference type="EMBL" id="QFGA01000001">
    <property type="protein sequence ID" value="TEB08068.1"/>
    <property type="molecule type" value="Genomic_DNA"/>
</dbReference>
<keyword evidence="9" id="KW-1185">Reference proteome</keyword>
<dbReference type="GO" id="GO:0010181">
    <property type="term" value="F:FMN binding"/>
    <property type="evidence" value="ECO:0007669"/>
    <property type="project" value="InterPro"/>
</dbReference>
<protein>
    <submittedName>
        <fullName evidence="8">Electron transport complex protein RnfG</fullName>
    </submittedName>
</protein>
<keyword evidence="6" id="KW-0732">Signal</keyword>
<keyword evidence="1" id="KW-0813">Transport</keyword>
<gene>
    <name evidence="8" type="ORF">Psch_01623</name>
</gene>
<evidence type="ECO:0000313" key="8">
    <source>
        <dbReference type="EMBL" id="TEB08068.1"/>
    </source>
</evidence>
<accession>A0A4Y7RGD1</accession>
<evidence type="ECO:0000256" key="2">
    <source>
        <dbReference type="ARBA" id="ARBA00022553"/>
    </source>
</evidence>
<feature type="signal peptide" evidence="6">
    <location>
        <begin position="1"/>
        <end position="25"/>
    </location>
</feature>
<dbReference type="Pfam" id="PF04205">
    <property type="entry name" value="FMN_bind"/>
    <property type="match status" value="1"/>
</dbReference>
<evidence type="ECO:0000256" key="1">
    <source>
        <dbReference type="ARBA" id="ARBA00022448"/>
    </source>
</evidence>
<dbReference type="SMART" id="SM00900">
    <property type="entry name" value="FMN_bind"/>
    <property type="match status" value="1"/>
</dbReference>
<dbReference type="GO" id="GO:0009055">
    <property type="term" value="F:electron transfer activity"/>
    <property type="evidence" value="ECO:0007669"/>
    <property type="project" value="InterPro"/>
</dbReference>
<reference evidence="8 9" key="1">
    <citation type="journal article" date="2018" name="Environ. Microbiol.">
        <title>Novel energy conservation strategies and behaviour of Pelotomaculum schinkii driving syntrophic propionate catabolism.</title>
        <authorList>
            <person name="Hidalgo-Ahumada C.A.P."/>
            <person name="Nobu M.K."/>
            <person name="Narihiro T."/>
            <person name="Tamaki H."/>
            <person name="Liu W.T."/>
            <person name="Kamagata Y."/>
            <person name="Stams A.J.M."/>
            <person name="Imachi H."/>
            <person name="Sousa D.Z."/>
        </authorList>
    </citation>
    <scope>NUCLEOTIDE SEQUENCE [LARGE SCALE GENOMIC DNA]</scope>
    <source>
        <strain evidence="8 9">HH</strain>
    </source>
</reference>
<evidence type="ECO:0000256" key="6">
    <source>
        <dbReference type="SAM" id="SignalP"/>
    </source>
</evidence>
<dbReference type="Proteomes" id="UP000298324">
    <property type="component" value="Unassembled WGS sequence"/>
</dbReference>
<dbReference type="InterPro" id="IPR007329">
    <property type="entry name" value="FMN-bd"/>
</dbReference>
<dbReference type="PANTHER" id="PTHR36118:SF1">
    <property type="entry name" value="ION-TRANSLOCATING OXIDOREDUCTASE COMPLEX SUBUNIT G"/>
    <property type="match status" value="1"/>
</dbReference>
<evidence type="ECO:0000256" key="5">
    <source>
        <dbReference type="ARBA" id="ARBA00022982"/>
    </source>
</evidence>
<dbReference type="GO" id="GO:0022900">
    <property type="term" value="P:electron transport chain"/>
    <property type="evidence" value="ECO:0007669"/>
    <property type="project" value="InterPro"/>
</dbReference>
<evidence type="ECO:0000256" key="4">
    <source>
        <dbReference type="ARBA" id="ARBA00022643"/>
    </source>
</evidence>
<keyword evidence="2" id="KW-0597">Phosphoprotein</keyword>
<comment type="caution">
    <text evidence="8">The sequence shown here is derived from an EMBL/GenBank/DDBJ whole genome shotgun (WGS) entry which is preliminary data.</text>
</comment>
<name>A0A4Y7RGD1_9FIRM</name>
<keyword evidence="3" id="KW-0285">Flavoprotein</keyword>
<evidence type="ECO:0000256" key="3">
    <source>
        <dbReference type="ARBA" id="ARBA00022630"/>
    </source>
</evidence>
<dbReference type="PROSITE" id="PS51257">
    <property type="entry name" value="PROKAR_LIPOPROTEIN"/>
    <property type="match status" value="1"/>
</dbReference>
<feature type="domain" description="FMN-binding" evidence="7">
    <location>
        <begin position="91"/>
        <end position="183"/>
    </location>
</feature>
<proteinExistence type="predicted"/>
<organism evidence="8 9">
    <name type="scientific">Pelotomaculum schinkii</name>
    <dbReference type="NCBI Taxonomy" id="78350"/>
    <lineage>
        <taxon>Bacteria</taxon>
        <taxon>Bacillati</taxon>
        <taxon>Bacillota</taxon>
        <taxon>Clostridia</taxon>
        <taxon>Eubacteriales</taxon>
        <taxon>Desulfotomaculaceae</taxon>
        <taxon>Pelotomaculum</taxon>
    </lineage>
</organism>
<dbReference type="RefSeq" id="WP_134218233.1">
    <property type="nucleotide sequence ID" value="NZ_QFGA01000001.1"/>
</dbReference>
<keyword evidence="4" id="KW-0288">FMN</keyword>
<sequence>MRKCVVLLFAAAAILVLTVTGCSSGNSKKMTPPQKEALQELLGSEQEIADEAIKGIELTEEVKEKFPAVKNAYEITCGEQKNYAFLSSPLGYRSAIDLFVLIDGEKNELLGIRVLQHDETPLYGGDSLTKEWFLDRFNNKSAGAYLNRVVLEPSRPNDIIQITCATVSSQAVINGVNAAMGTYRELLLGEEAEPVPLKVEGFVTEIQ</sequence>
<dbReference type="AlphaFoldDB" id="A0A4Y7RGD1"/>
<dbReference type="PANTHER" id="PTHR36118">
    <property type="entry name" value="ION-TRANSLOCATING OXIDOREDUCTASE COMPLEX SUBUNIT G"/>
    <property type="match status" value="1"/>
</dbReference>
<evidence type="ECO:0000313" key="9">
    <source>
        <dbReference type="Proteomes" id="UP000298324"/>
    </source>
</evidence>
<keyword evidence="5" id="KW-0249">Electron transport</keyword>
<dbReference type="InterPro" id="IPR010209">
    <property type="entry name" value="Ion_transpt_RnfG/RsxG"/>
</dbReference>
<feature type="chain" id="PRO_5021370589" evidence="6">
    <location>
        <begin position="26"/>
        <end position="207"/>
    </location>
</feature>
<dbReference type="GO" id="GO:0005886">
    <property type="term" value="C:plasma membrane"/>
    <property type="evidence" value="ECO:0007669"/>
    <property type="project" value="InterPro"/>
</dbReference>
<evidence type="ECO:0000259" key="7">
    <source>
        <dbReference type="SMART" id="SM00900"/>
    </source>
</evidence>